<dbReference type="EMBL" id="KE361654">
    <property type="protein sequence ID" value="EPQ25634.1"/>
    <property type="molecule type" value="Genomic_DNA"/>
</dbReference>
<keyword evidence="1" id="KW-0521">NADP</keyword>
<organism evidence="4 5">
    <name type="scientific">Pseudozyma flocculosa PF-1</name>
    <dbReference type="NCBI Taxonomy" id="1277687"/>
    <lineage>
        <taxon>Eukaryota</taxon>
        <taxon>Fungi</taxon>
        <taxon>Dikarya</taxon>
        <taxon>Basidiomycota</taxon>
        <taxon>Ustilaginomycotina</taxon>
        <taxon>Ustilaginomycetes</taxon>
        <taxon>Ustilaginales</taxon>
        <taxon>Ustilaginaceae</taxon>
        <taxon>Pseudozyma</taxon>
    </lineage>
</organism>
<name>A0A061H0T7_9BASI</name>
<dbReference type="GeneID" id="19320884"/>
<comment type="similarity">
    <text evidence="2">Belongs to the aldo/keto reductase family. Aldo/keto reductase 2 subfamily.</text>
</comment>
<dbReference type="OrthoDB" id="48988at2759"/>
<protein>
    <recommendedName>
        <fullName evidence="3">NADP-dependent oxidoreductase domain-containing protein</fullName>
    </recommendedName>
</protein>
<reference evidence="4 5" key="1">
    <citation type="journal article" date="2013" name="Plant Cell">
        <title>The transition from a phytopathogenic smut ancestor to an anamorphic biocontrol agent deciphered by comparative whole-genome analysis.</title>
        <authorList>
            <person name="Lefebvre F."/>
            <person name="Joly D.L."/>
            <person name="Labbe C."/>
            <person name="Teichmann B."/>
            <person name="Linning R."/>
            <person name="Belzile F."/>
            <person name="Bakkeren G."/>
            <person name="Belanger R.R."/>
        </authorList>
    </citation>
    <scope>NUCLEOTIDE SEQUENCE [LARGE SCALE GENOMIC DNA]</scope>
    <source>
        <strain evidence="4 5">PF-1</strain>
    </source>
</reference>
<dbReference type="Pfam" id="PF00248">
    <property type="entry name" value="Aldo_ket_red"/>
    <property type="match status" value="1"/>
</dbReference>
<dbReference type="PANTHER" id="PTHR43364">
    <property type="entry name" value="NADH-SPECIFIC METHYLGLYOXAL REDUCTASE-RELATED"/>
    <property type="match status" value="1"/>
</dbReference>
<dbReference type="InterPro" id="IPR050523">
    <property type="entry name" value="AKR_Detox_Biosynth"/>
</dbReference>
<accession>A0A061H0T7</accession>
<proteinExistence type="inferred from homology"/>
<dbReference type="PANTHER" id="PTHR43364:SF7">
    <property type="entry name" value="NADP-DEPENDENT OXIDOREDUCTASE DOMAIN-CONTAINING PROTEIN-RELATED"/>
    <property type="match status" value="1"/>
</dbReference>
<dbReference type="Gene3D" id="3.20.20.100">
    <property type="entry name" value="NADP-dependent oxidoreductase domain"/>
    <property type="match status" value="1"/>
</dbReference>
<feature type="domain" description="NADP-dependent oxidoreductase" evidence="3">
    <location>
        <begin position="28"/>
        <end position="337"/>
    </location>
</feature>
<evidence type="ECO:0000313" key="4">
    <source>
        <dbReference type="EMBL" id="EPQ25634.1"/>
    </source>
</evidence>
<dbReference type="RefSeq" id="XP_007882550.1">
    <property type="nucleotide sequence ID" value="XM_007884359.1"/>
</dbReference>
<dbReference type="SUPFAM" id="SSF51430">
    <property type="entry name" value="NAD(P)-linked oxidoreductase"/>
    <property type="match status" value="1"/>
</dbReference>
<dbReference type="KEGG" id="pfp:PFL1_06814"/>
<evidence type="ECO:0000259" key="3">
    <source>
        <dbReference type="Pfam" id="PF00248"/>
    </source>
</evidence>
<gene>
    <name evidence="4" type="ORF">PFL1_06814</name>
</gene>
<dbReference type="InterPro" id="IPR023210">
    <property type="entry name" value="NADP_OxRdtase_dom"/>
</dbReference>
<sequence>MIFDPVNDVSKLDRHRVLSKKAGVRVSPLCLGAMSIGDAWKDTPFMSGGMNKQQSFELLDAFYKLGGNFIDTANVYTDDQSEEFIGEWMEARNNRDEMVIATKATSPYKARERGTHIATNFAGNSAKSIYVSVKDSLRKLRTDYLDILYIHWYDWSTSIEEMMQALNRLVVNGQVLYLGISDTPAWVVSAANTYAREHNMAQFVVYQGKWSVLVRDFEREILPMVRSQGMAIAPWGALGQGRFKTAEQIAQREKEQGPMRGGQEQTQAEKDISLALEKMGKEELGGLSIAGVALAYVFTKYPYTFPIVGGTKVSHLEDNIKAIGVILTDEQIQRLENTIPFDVGFPLNMIGPDPHETGKTNFPFLAHAGNLDWVRNPKGPSVQQ</sequence>
<dbReference type="InterPro" id="IPR036812">
    <property type="entry name" value="NAD(P)_OxRdtase_dom_sf"/>
</dbReference>
<dbReference type="eggNOG" id="KOG1575">
    <property type="taxonomic scope" value="Eukaryota"/>
</dbReference>
<dbReference type="Proteomes" id="UP000053664">
    <property type="component" value="Unassembled WGS sequence"/>
</dbReference>
<evidence type="ECO:0000256" key="2">
    <source>
        <dbReference type="ARBA" id="ARBA00038157"/>
    </source>
</evidence>
<dbReference type="HOGENOM" id="CLU_023205_2_2_1"/>
<evidence type="ECO:0000313" key="5">
    <source>
        <dbReference type="Proteomes" id="UP000053664"/>
    </source>
</evidence>
<evidence type="ECO:0000256" key="1">
    <source>
        <dbReference type="ARBA" id="ARBA00022857"/>
    </source>
</evidence>
<dbReference type="AlphaFoldDB" id="A0A061H0T7"/>